<reference evidence="1 2" key="1">
    <citation type="submission" date="2017-06" db="EMBL/GenBank/DDBJ databases">
        <title>Genome sequencing of cyanobaciteial culture collection at National Institute for Environmental Studies (NIES).</title>
        <authorList>
            <person name="Hirose Y."/>
            <person name="Shimura Y."/>
            <person name="Fujisawa T."/>
            <person name="Nakamura Y."/>
            <person name="Kawachi M."/>
        </authorList>
    </citation>
    <scope>NUCLEOTIDE SEQUENCE [LARGE SCALE GENOMIC DNA]</scope>
    <source>
        <strain evidence="1 2">NIES-2135</strain>
    </source>
</reference>
<organism evidence="1 2">
    <name type="scientific">Leptolyngbya boryana NIES-2135</name>
    <dbReference type="NCBI Taxonomy" id="1973484"/>
    <lineage>
        <taxon>Bacteria</taxon>
        <taxon>Bacillati</taxon>
        <taxon>Cyanobacteriota</taxon>
        <taxon>Cyanophyceae</taxon>
        <taxon>Leptolyngbyales</taxon>
        <taxon>Leptolyngbyaceae</taxon>
        <taxon>Leptolyngbya group</taxon>
        <taxon>Leptolyngbya</taxon>
    </lineage>
</organism>
<proteinExistence type="predicted"/>
<evidence type="ECO:0000313" key="1">
    <source>
        <dbReference type="EMBL" id="BAY55729.1"/>
    </source>
</evidence>
<keyword evidence="2" id="KW-1185">Reference proteome</keyword>
<name>A0A1Z4JG45_LEPBY</name>
<accession>A0A1Z4JG45</accession>
<dbReference type="Proteomes" id="UP000217895">
    <property type="component" value="Chromosome"/>
</dbReference>
<dbReference type="EMBL" id="AP018203">
    <property type="protein sequence ID" value="BAY55729.1"/>
    <property type="molecule type" value="Genomic_DNA"/>
</dbReference>
<dbReference type="AlphaFoldDB" id="A0A1Z4JG45"/>
<sequence length="82" mass="9256">MYDNKVRLSKDVIEKAELIAEEWGLKNSRAAIEAVFRKYADDYLYGRLQGTTMIHAPQPIVDRDSQAVACDAIDELDDLLGL</sequence>
<protein>
    <submittedName>
        <fullName evidence="1">Uncharacterized protein</fullName>
    </submittedName>
</protein>
<evidence type="ECO:0000313" key="2">
    <source>
        <dbReference type="Proteomes" id="UP000217895"/>
    </source>
</evidence>
<gene>
    <name evidence="1" type="ORF">NIES2135_25530</name>
</gene>